<accession>A0ABU3NZS4</accession>
<feature type="transmembrane region" description="Helical" evidence="1">
    <location>
        <begin position="64"/>
        <end position="86"/>
    </location>
</feature>
<dbReference type="PIRSF" id="PIRSF004923">
    <property type="entry name" value="RseC"/>
    <property type="match status" value="1"/>
</dbReference>
<keyword evidence="3" id="KW-1185">Reference proteome</keyword>
<proteinExistence type="predicted"/>
<dbReference type="EMBL" id="JAUOZS010000001">
    <property type="protein sequence ID" value="MDT8902280.1"/>
    <property type="molecule type" value="Genomic_DNA"/>
</dbReference>
<protein>
    <submittedName>
        <fullName evidence="2">SoxR reducing system RseC family protein</fullName>
    </submittedName>
</protein>
<feature type="transmembrane region" description="Helical" evidence="1">
    <location>
        <begin position="98"/>
        <end position="119"/>
    </location>
</feature>
<dbReference type="Pfam" id="PF04246">
    <property type="entry name" value="RseC_MucC"/>
    <property type="match status" value="1"/>
</dbReference>
<dbReference type="InterPro" id="IPR026268">
    <property type="entry name" value="RseC"/>
</dbReference>
<evidence type="ECO:0000256" key="1">
    <source>
        <dbReference type="SAM" id="Phobius"/>
    </source>
</evidence>
<dbReference type="InterPro" id="IPR007359">
    <property type="entry name" value="SigmaE_reg_RseC_MucC"/>
</dbReference>
<sequence>MSMKQEGIVISSDGEMARVRTSRHNDCENCGACPGNDALVLDVRNPLGAKPGQLVMIEVQEVGFLKSAFIVYILPLIAMALGAMAGGYAADRLAQEPLWFQIGGAAAAFVASVGYIRFFDKSASANKNMQPVIIQILS</sequence>
<dbReference type="PANTHER" id="PTHR35867:SF1">
    <property type="entry name" value="PROTEIN RSEC"/>
    <property type="match status" value="1"/>
</dbReference>
<dbReference type="RefSeq" id="WP_413782488.1">
    <property type="nucleotide sequence ID" value="NZ_JAUOZS010000001.1"/>
</dbReference>
<dbReference type="PANTHER" id="PTHR35867">
    <property type="entry name" value="PROTEIN RSEC"/>
    <property type="match status" value="1"/>
</dbReference>
<keyword evidence="1" id="KW-0812">Transmembrane</keyword>
<keyword evidence="1" id="KW-1133">Transmembrane helix</keyword>
<name>A0ABU3NZS4_9FIRM</name>
<dbReference type="Proteomes" id="UP001254848">
    <property type="component" value="Unassembled WGS sequence"/>
</dbReference>
<organism evidence="2 3">
    <name type="scientific">Anaeroselena agilis</name>
    <dbReference type="NCBI Taxonomy" id="3063788"/>
    <lineage>
        <taxon>Bacteria</taxon>
        <taxon>Bacillati</taxon>
        <taxon>Bacillota</taxon>
        <taxon>Negativicutes</taxon>
        <taxon>Acetonemataceae</taxon>
        <taxon>Anaeroselena</taxon>
    </lineage>
</organism>
<gene>
    <name evidence="2" type="ORF">Q4T40_13580</name>
</gene>
<comment type="caution">
    <text evidence="2">The sequence shown here is derived from an EMBL/GenBank/DDBJ whole genome shotgun (WGS) entry which is preliminary data.</text>
</comment>
<reference evidence="2 3" key="1">
    <citation type="submission" date="2023-07" db="EMBL/GenBank/DDBJ databases">
        <title>The novel representative of Negativicutes class, Anaeroselena agilis gen. nov. sp. nov.</title>
        <authorList>
            <person name="Prokofeva M.I."/>
            <person name="Elcheninov A.G."/>
            <person name="Klyukina A."/>
            <person name="Kublanov I.V."/>
            <person name="Frolov E.N."/>
            <person name="Podosokorskaya O.A."/>
        </authorList>
    </citation>
    <scope>NUCLEOTIDE SEQUENCE [LARGE SCALE GENOMIC DNA]</scope>
    <source>
        <strain evidence="2 3">4137-cl</strain>
    </source>
</reference>
<evidence type="ECO:0000313" key="3">
    <source>
        <dbReference type="Proteomes" id="UP001254848"/>
    </source>
</evidence>
<evidence type="ECO:0000313" key="2">
    <source>
        <dbReference type="EMBL" id="MDT8902280.1"/>
    </source>
</evidence>
<keyword evidence="1" id="KW-0472">Membrane</keyword>